<feature type="modified residue" description="4-aspartylphosphate" evidence="4">
    <location>
        <position position="58"/>
    </location>
</feature>
<dbReference type="Gene3D" id="3.40.50.2300">
    <property type="match status" value="1"/>
</dbReference>
<keyword evidence="3" id="KW-0804">Transcription</keyword>
<evidence type="ECO:0000256" key="2">
    <source>
        <dbReference type="ARBA" id="ARBA00023125"/>
    </source>
</evidence>
<dbReference type="PROSITE" id="PS01124">
    <property type="entry name" value="HTH_ARAC_FAMILY_2"/>
    <property type="match status" value="1"/>
</dbReference>
<evidence type="ECO:0000259" key="6">
    <source>
        <dbReference type="PROSITE" id="PS50110"/>
    </source>
</evidence>
<organism evidence="7 8">
    <name type="scientific">Paenibacillus sambharensis</name>
    <dbReference type="NCBI Taxonomy" id="1803190"/>
    <lineage>
        <taxon>Bacteria</taxon>
        <taxon>Bacillati</taxon>
        <taxon>Bacillota</taxon>
        <taxon>Bacilli</taxon>
        <taxon>Bacillales</taxon>
        <taxon>Paenibacillaceae</taxon>
        <taxon>Paenibacillus</taxon>
    </lineage>
</organism>
<protein>
    <submittedName>
        <fullName evidence="7">DNA-binding response regulator</fullName>
    </submittedName>
</protein>
<dbReference type="InterPro" id="IPR001789">
    <property type="entry name" value="Sig_transdc_resp-reg_receiver"/>
</dbReference>
<dbReference type="SUPFAM" id="SSF52172">
    <property type="entry name" value="CheY-like"/>
    <property type="match status" value="1"/>
</dbReference>
<name>A0A2W1L913_9BACL</name>
<dbReference type="GO" id="GO:0003700">
    <property type="term" value="F:DNA-binding transcription factor activity"/>
    <property type="evidence" value="ECO:0007669"/>
    <property type="project" value="InterPro"/>
</dbReference>
<evidence type="ECO:0000259" key="5">
    <source>
        <dbReference type="PROSITE" id="PS01124"/>
    </source>
</evidence>
<evidence type="ECO:0000256" key="3">
    <source>
        <dbReference type="ARBA" id="ARBA00023163"/>
    </source>
</evidence>
<proteinExistence type="predicted"/>
<keyword evidence="2 7" id="KW-0238">DNA-binding</keyword>
<dbReference type="InterPro" id="IPR020449">
    <property type="entry name" value="Tscrpt_reg_AraC-type_HTH"/>
</dbReference>
<evidence type="ECO:0000313" key="7">
    <source>
        <dbReference type="EMBL" id="PZD96678.1"/>
    </source>
</evidence>
<sequence length="526" mass="59060">MAELCKVLIVDDEILVRQGLRHHLNWEQEGFVIIGEASNGEEALRMVEQLQPHIVITDIVMPVMDGEEFTRIVKADYPEVEVVVLSSFGEFDYVRSTFQSGVADYILKPKLEARELLEVLRRTAERIPALQLAAPGEGSGPAKIEQVIDKLLSGYEADADPVMLKEAFPYNSFCLIGVDVKRLSAGDKGAGTRLREKISGELAGYSERMAWQPLPQDGGLIGYLINLDRGGLSEVKHMVKSAAALTAEREPGLCWLVSDAFTDLRELQHVYTESFKKLAGYRFFYPKQTVLIHSELRAPGEADIRFNLNLFTDEMKRGHYDSAFAYLQAHVKALAGNHTVDVFEFKSLLGNLIFNITVLLGNLEVDTKELEEAKYSYLRGIEEADDAETATGLLTAFIGQVENCLSARQQNAGPSGMKKLLDYIAEHYSEPLTLTEVAKHFHFNPSYLSSYFAAHNKEGFNEYVNRLRIGRAEELLRAQEPMISEISGLVGYSDHSYFCKVFKKFTGLSPSQYRKQHLGQREERGL</sequence>
<evidence type="ECO:0000256" key="1">
    <source>
        <dbReference type="ARBA" id="ARBA00023015"/>
    </source>
</evidence>
<dbReference type="Pfam" id="PF12833">
    <property type="entry name" value="HTH_18"/>
    <property type="match status" value="1"/>
</dbReference>
<keyword evidence="1" id="KW-0805">Transcription regulation</keyword>
<evidence type="ECO:0000313" key="8">
    <source>
        <dbReference type="Proteomes" id="UP000249522"/>
    </source>
</evidence>
<dbReference type="Pfam" id="PF00072">
    <property type="entry name" value="Response_reg"/>
    <property type="match status" value="1"/>
</dbReference>
<dbReference type="PANTHER" id="PTHR43280:SF28">
    <property type="entry name" value="HTH-TYPE TRANSCRIPTIONAL ACTIVATOR RHAS"/>
    <property type="match status" value="1"/>
</dbReference>
<dbReference type="PANTHER" id="PTHR43280">
    <property type="entry name" value="ARAC-FAMILY TRANSCRIPTIONAL REGULATOR"/>
    <property type="match status" value="1"/>
</dbReference>
<dbReference type="PRINTS" id="PR00032">
    <property type="entry name" value="HTHARAC"/>
</dbReference>
<comment type="caution">
    <text evidence="7">The sequence shown here is derived from an EMBL/GenBank/DDBJ whole genome shotgun (WGS) entry which is preliminary data.</text>
</comment>
<dbReference type="InterPro" id="IPR011006">
    <property type="entry name" value="CheY-like_superfamily"/>
</dbReference>
<dbReference type="InterPro" id="IPR018060">
    <property type="entry name" value="HTH_AraC"/>
</dbReference>
<dbReference type="CDD" id="cd17536">
    <property type="entry name" value="REC_YesN-like"/>
    <property type="match status" value="1"/>
</dbReference>
<evidence type="ECO:0000256" key="4">
    <source>
        <dbReference type="PROSITE-ProRule" id="PRU00169"/>
    </source>
</evidence>
<keyword evidence="4" id="KW-0597">Phosphoprotein</keyword>
<dbReference type="RefSeq" id="WP_111145689.1">
    <property type="nucleotide sequence ID" value="NZ_QKRB01000036.1"/>
</dbReference>
<dbReference type="Proteomes" id="UP000249522">
    <property type="component" value="Unassembled WGS sequence"/>
</dbReference>
<dbReference type="AlphaFoldDB" id="A0A2W1L913"/>
<dbReference type="EMBL" id="QKRB01000036">
    <property type="protein sequence ID" value="PZD96678.1"/>
    <property type="molecule type" value="Genomic_DNA"/>
</dbReference>
<dbReference type="GO" id="GO:0000160">
    <property type="term" value="P:phosphorelay signal transduction system"/>
    <property type="evidence" value="ECO:0007669"/>
    <property type="project" value="InterPro"/>
</dbReference>
<dbReference type="GO" id="GO:0043565">
    <property type="term" value="F:sequence-specific DNA binding"/>
    <property type="evidence" value="ECO:0007669"/>
    <property type="project" value="InterPro"/>
</dbReference>
<dbReference type="SMART" id="SM00448">
    <property type="entry name" value="REC"/>
    <property type="match status" value="1"/>
</dbReference>
<dbReference type="OrthoDB" id="342399at2"/>
<feature type="domain" description="Response regulatory" evidence="6">
    <location>
        <begin position="6"/>
        <end position="123"/>
    </location>
</feature>
<dbReference type="SUPFAM" id="SSF46689">
    <property type="entry name" value="Homeodomain-like"/>
    <property type="match status" value="2"/>
</dbReference>
<accession>A0A2W1L913</accession>
<dbReference type="PROSITE" id="PS50110">
    <property type="entry name" value="RESPONSE_REGULATORY"/>
    <property type="match status" value="1"/>
</dbReference>
<dbReference type="InterPro" id="IPR009057">
    <property type="entry name" value="Homeodomain-like_sf"/>
</dbReference>
<reference evidence="7 8" key="1">
    <citation type="submission" date="2018-06" db="EMBL/GenBank/DDBJ databases">
        <title>Paenibacillus imtechensis sp. nov.</title>
        <authorList>
            <person name="Pinnaka A.K."/>
            <person name="Singh H."/>
            <person name="Kaur M."/>
        </authorList>
    </citation>
    <scope>NUCLEOTIDE SEQUENCE [LARGE SCALE GENOMIC DNA]</scope>
    <source>
        <strain evidence="7 8">SMB1</strain>
    </source>
</reference>
<gene>
    <name evidence="7" type="ORF">DNH61_05605</name>
</gene>
<dbReference type="SMART" id="SM00342">
    <property type="entry name" value="HTH_ARAC"/>
    <property type="match status" value="1"/>
</dbReference>
<feature type="domain" description="HTH araC/xylS-type" evidence="5">
    <location>
        <begin position="418"/>
        <end position="516"/>
    </location>
</feature>
<keyword evidence="8" id="KW-1185">Reference proteome</keyword>
<dbReference type="Gene3D" id="1.10.10.60">
    <property type="entry name" value="Homeodomain-like"/>
    <property type="match status" value="2"/>
</dbReference>